<evidence type="ECO:0000313" key="14">
    <source>
        <dbReference type="RefSeq" id="XP_015589033.1"/>
    </source>
</evidence>
<protein>
    <recommendedName>
        <fullName evidence="2 10">DNA primase large subunit</fullName>
    </recommendedName>
</protein>
<dbReference type="PANTHER" id="PTHR10537:SF3">
    <property type="entry name" value="DNA PRIMASE LARGE SUBUNIT"/>
    <property type="match status" value="1"/>
</dbReference>
<keyword evidence="5 10" id="KW-0235">DNA replication</keyword>
<dbReference type="GO" id="GO:0006270">
    <property type="term" value="P:DNA replication initiation"/>
    <property type="evidence" value="ECO:0007669"/>
    <property type="project" value="TreeGrafter"/>
</dbReference>
<keyword evidence="13" id="KW-1185">Reference proteome</keyword>
<name>A0AAJ7BLF9_CEPCN</name>
<reference evidence="14" key="1">
    <citation type="submission" date="2025-08" db="UniProtKB">
        <authorList>
            <consortium name="RefSeq"/>
        </authorList>
    </citation>
    <scope>IDENTIFICATION</scope>
</reference>
<sequence>MEYTRRRHTIKRDINSLEEIYPHDVQLYQTPPTGEVELSEFQELAVERVKVLQLVESIIARTDLKNSEARRTALHQDLKKNGFTYYAKLLNGQGCSSHSDIELQARRRDHISHFILTLAYSQNMEFQKWFSINEVEFFKWRFSGLNKEGIIKLLILNNFNYTPISQCEKDELRDLLHISTLSVNNIDTTDFYKLPFQNVIDLIRSRKVYLNKGMAYIPQKELVSIFVTYFKRHLKSQFNYASECLENISNDMRISSFLKNLPNCFTGMTRVVWSTTSTPIEKLDELSQSSYPLCMRTLHETLRTNHHLKHSGRLQYGLFLKGIGISLKNAERFWREEFTKVMDIDKFEKQYSYTIRHAYGKEGKHTNYTPYGCNKIINTTVASGEYHGCPYKHMNIDVLRKKLLNIGMSIADVQEITTLSTGGHYLLACTKYFEFVHKSPPSHTFMHPNGYFVESQEILTNRGNSKADVASAENSNRLPAIKRQKTKSIAEEDHDMLF</sequence>
<keyword evidence="8 10" id="KW-0411">Iron-sulfur</keyword>
<evidence type="ECO:0000256" key="9">
    <source>
        <dbReference type="ARBA" id="ARBA00023125"/>
    </source>
</evidence>
<dbReference type="Pfam" id="PF04104">
    <property type="entry name" value="DNA_primase_lrg"/>
    <property type="match status" value="1"/>
</dbReference>
<gene>
    <name evidence="14" type="primary">LOC107264846</name>
</gene>
<dbReference type="CDD" id="cd07322">
    <property type="entry name" value="PriL_PriS_Eukaryotic"/>
    <property type="match status" value="1"/>
</dbReference>
<dbReference type="InterPro" id="IPR016558">
    <property type="entry name" value="DNA_primase_lsu_euk"/>
</dbReference>
<evidence type="ECO:0000256" key="8">
    <source>
        <dbReference type="ARBA" id="ARBA00023014"/>
    </source>
</evidence>
<proteinExistence type="inferred from homology"/>
<accession>A0AAJ7BLF9</accession>
<evidence type="ECO:0000256" key="6">
    <source>
        <dbReference type="ARBA" id="ARBA00022723"/>
    </source>
</evidence>
<feature type="binding site" evidence="11">
    <location>
        <position position="429"/>
    </location>
    <ligand>
        <name>[4Fe-4S] cluster</name>
        <dbReference type="ChEBI" id="CHEBI:49883"/>
    </ligand>
</feature>
<evidence type="ECO:0000256" key="7">
    <source>
        <dbReference type="ARBA" id="ARBA00023004"/>
    </source>
</evidence>
<comment type="similarity">
    <text evidence="1 10">Belongs to the eukaryotic-type primase large subunit family.</text>
</comment>
<keyword evidence="3 10" id="KW-0004">4Fe-4S</keyword>
<organism evidence="13 14">
    <name type="scientific">Cephus cinctus</name>
    <name type="common">Wheat stem sawfly</name>
    <dbReference type="NCBI Taxonomy" id="211228"/>
    <lineage>
        <taxon>Eukaryota</taxon>
        <taxon>Metazoa</taxon>
        <taxon>Ecdysozoa</taxon>
        <taxon>Arthropoda</taxon>
        <taxon>Hexapoda</taxon>
        <taxon>Insecta</taxon>
        <taxon>Pterygota</taxon>
        <taxon>Neoptera</taxon>
        <taxon>Endopterygota</taxon>
        <taxon>Hymenoptera</taxon>
        <taxon>Cephoidea</taxon>
        <taxon>Cephidae</taxon>
        <taxon>Cephus</taxon>
    </lineage>
</organism>
<dbReference type="GO" id="GO:0006269">
    <property type="term" value="P:DNA replication, synthesis of primer"/>
    <property type="evidence" value="ECO:0007669"/>
    <property type="project" value="UniProtKB-KW"/>
</dbReference>
<dbReference type="Gene3D" id="1.20.930.80">
    <property type="match status" value="1"/>
</dbReference>
<dbReference type="InterPro" id="IPR058560">
    <property type="entry name" value="DNA_primase_C"/>
</dbReference>
<evidence type="ECO:0000256" key="11">
    <source>
        <dbReference type="PIRSR" id="PIRSR009449-1"/>
    </source>
</evidence>
<feature type="binding site" evidence="11">
    <location>
        <position position="294"/>
    </location>
    <ligand>
        <name>[4Fe-4S] cluster</name>
        <dbReference type="ChEBI" id="CHEBI:49883"/>
    </ligand>
</feature>
<evidence type="ECO:0000256" key="1">
    <source>
        <dbReference type="ARBA" id="ARBA00010564"/>
    </source>
</evidence>
<keyword evidence="7 10" id="KW-0408">Iron</keyword>
<dbReference type="KEGG" id="ccin:107264846"/>
<dbReference type="AlphaFoldDB" id="A0AAJ7BLF9"/>
<dbReference type="GO" id="GO:0003677">
    <property type="term" value="F:DNA binding"/>
    <property type="evidence" value="ECO:0007669"/>
    <property type="project" value="UniProtKB-UniRule"/>
</dbReference>
<dbReference type="PIRSF" id="PIRSF009449">
    <property type="entry name" value="DNA_primase_large_subunit"/>
    <property type="match status" value="1"/>
</dbReference>
<feature type="domain" description="DNA primase large subunit C-terminal" evidence="12">
    <location>
        <begin position="284"/>
        <end position="452"/>
    </location>
</feature>
<dbReference type="GO" id="GO:0051539">
    <property type="term" value="F:4 iron, 4 sulfur cluster binding"/>
    <property type="evidence" value="ECO:0007669"/>
    <property type="project" value="UniProtKB-UniRule"/>
</dbReference>
<dbReference type="RefSeq" id="XP_015589033.1">
    <property type="nucleotide sequence ID" value="XM_015733547.2"/>
</dbReference>
<dbReference type="GO" id="GO:0046872">
    <property type="term" value="F:metal ion binding"/>
    <property type="evidence" value="ECO:0007669"/>
    <property type="project" value="UniProtKB-UniRule"/>
</dbReference>
<keyword evidence="9 10" id="KW-0238">DNA-binding</keyword>
<evidence type="ECO:0000259" key="12">
    <source>
        <dbReference type="Pfam" id="PF04104"/>
    </source>
</evidence>
<evidence type="ECO:0000256" key="5">
    <source>
        <dbReference type="ARBA" id="ARBA00022705"/>
    </source>
</evidence>
<dbReference type="GO" id="GO:0005658">
    <property type="term" value="C:alpha DNA polymerase:primase complex"/>
    <property type="evidence" value="ECO:0007669"/>
    <property type="project" value="TreeGrafter"/>
</dbReference>
<feature type="binding site" evidence="11">
    <location>
        <position position="389"/>
    </location>
    <ligand>
        <name>[4Fe-4S] cluster</name>
        <dbReference type="ChEBI" id="CHEBI:49883"/>
    </ligand>
</feature>
<evidence type="ECO:0000256" key="2">
    <source>
        <dbReference type="ARBA" id="ARBA00019038"/>
    </source>
</evidence>
<dbReference type="GeneID" id="107264846"/>
<dbReference type="InterPro" id="IPR007238">
    <property type="entry name" value="DNA_primase_lsu_euk/arc"/>
</dbReference>
<evidence type="ECO:0000256" key="4">
    <source>
        <dbReference type="ARBA" id="ARBA00022515"/>
    </source>
</evidence>
<dbReference type="PANTHER" id="PTHR10537">
    <property type="entry name" value="DNA PRIMASE LARGE SUBUNIT"/>
    <property type="match status" value="1"/>
</dbReference>
<comment type="function">
    <text evidence="10">DNA primase is the polymerase that synthesizes small RNA primers for the Okazaki fragments made during discontinuous DNA replication.</text>
</comment>
<evidence type="ECO:0000256" key="10">
    <source>
        <dbReference type="PIRNR" id="PIRNR009449"/>
    </source>
</evidence>
<evidence type="ECO:0000256" key="3">
    <source>
        <dbReference type="ARBA" id="ARBA00022485"/>
    </source>
</evidence>
<comment type="cofactor">
    <cofactor evidence="10">
        <name>[4Fe-4S] cluster</name>
        <dbReference type="ChEBI" id="CHEBI:49883"/>
    </cofactor>
    <text evidence="10">Binds 1 [4Fe-4S] cluster.</text>
</comment>
<evidence type="ECO:0000313" key="13">
    <source>
        <dbReference type="Proteomes" id="UP000694920"/>
    </source>
</evidence>
<dbReference type="Proteomes" id="UP000694920">
    <property type="component" value="Unplaced"/>
</dbReference>
<keyword evidence="4 10" id="KW-0639">Primosome</keyword>
<dbReference type="Pfam" id="PF26466">
    <property type="entry name" value="DNA_primase_lrg_N"/>
    <property type="match status" value="1"/>
</dbReference>
<feature type="binding site" evidence="11">
    <location>
        <position position="373"/>
    </location>
    <ligand>
        <name>[4Fe-4S] cluster</name>
        <dbReference type="ChEBI" id="CHEBI:49883"/>
    </ligand>
</feature>
<keyword evidence="6 10" id="KW-0479">Metal-binding</keyword>